<name>A0A1B8U145_9FLAO</name>
<dbReference type="KEGG" id="pob:LPB03_00775"/>
<feature type="compositionally biased region" description="Polar residues" evidence="1">
    <location>
        <begin position="167"/>
        <end position="176"/>
    </location>
</feature>
<feature type="chain" id="PRO_5008615885" evidence="2">
    <location>
        <begin position="28"/>
        <end position="189"/>
    </location>
</feature>
<dbReference type="EMBL" id="LSFM01000018">
    <property type="protein sequence ID" value="OBY65594.1"/>
    <property type="molecule type" value="Genomic_DNA"/>
</dbReference>
<protein>
    <submittedName>
        <fullName evidence="3">Type 1 periplasmic binding fold superfamily protein</fullName>
    </submittedName>
</protein>
<keyword evidence="4" id="KW-1185">Reference proteome</keyword>
<dbReference type="STRING" id="1774273.LPB03_00775"/>
<dbReference type="OrthoDB" id="713689at2"/>
<accession>A0A1B8U145</accession>
<dbReference type="PROSITE" id="PS51257">
    <property type="entry name" value="PROKAR_LIPOPROTEIN"/>
    <property type="match status" value="1"/>
</dbReference>
<comment type="caution">
    <text evidence="3">The sequence shown here is derived from an EMBL/GenBank/DDBJ whole genome shotgun (WGS) entry which is preliminary data.</text>
</comment>
<dbReference type="Proteomes" id="UP000092584">
    <property type="component" value="Unassembled WGS sequence"/>
</dbReference>
<gene>
    <name evidence="3" type="ORF">LPB3_04335</name>
</gene>
<proteinExistence type="predicted"/>
<dbReference type="AlphaFoldDB" id="A0A1B8U145"/>
<sequence>MKTLNITNTIKLVAILCISTFTLSSCSNDHDDELEHGTEEELITTVTYTLTSGNNVVNLIFTDLTGGSLDDATYEVSGSLTANTTYTGVLKLENATESPAENITLEVKAEGDEHEFFFASSIADLTIEKTDTDVNGNPIGIETSVSTGNAGTGTLTIVLKHEPTKPNDGTSANAGGSTDAEVTFDISVQ</sequence>
<evidence type="ECO:0000313" key="3">
    <source>
        <dbReference type="EMBL" id="OBY65594.1"/>
    </source>
</evidence>
<evidence type="ECO:0000313" key="4">
    <source>
        <dbReference type="Proteomes" id="UP000092584"/>
    </source>
</evidence>
<feature type="region of interest" description="Disordered" evidence="1">
    <location>
        <begin position="163"/>
        <end position="189"/>
    </location>
</feature>
<feature type="signal peptide" evidence="2">
    <location>
        <begin position="1"/>
        <end position="27"/>
    </location>
</feature>
<evidence type="ECO:0000256" key="2">
    <source>
        <dbReference type="SAM" id="SignalP"/>
    </source>
</evidence>
<reference evidence="4" key="1">
    <citation type="submission" date="2016-02" db="EMBL/GenBank/DDBJ databases">
        <authorList>
            <person name="Shin S.-K."/>
            <person name="Yi H."/>
            <person name="Kim E."/>
        </authorList>
    </citation>
    <scope>NUCLEOTIDE SEQUENCE [LARGE SCALE GENOMIC DNA]</scope>
    <source>
        <strain evidence="4">LPB0003</strain>
    </source>
</reference>
<keyword evidence="2" id="KW-0732">Signal</keyword>
<dbReference type="RefSeq" id="WP_065318372.1">
    <property type="nucleotide sequence ID" value="NZ_CP017477.1"/>
</dbReference>
<evidence type="ECO:0000256" key="1">
    <source>
        <dbReference type="SAM" id="MobiDB-lite"/>
    </source>
</evidence>
<organism evidence="3 4">
    <name type="scientific">Polaribacter vadi</name>
    <dbReference type="NCBI Taxonomy" id="1774273"/>
    <lineage>
        <taxon>Bacteria</taxon>
        <taxon>Pseudomonadati</taxon>
        <taxon>Bacteroidota</taxon>
        <taxon>Flavobacteriia</taxon>
        <taxon>Flavobacteriales</taxon>
        <taxon>Flavobacteriaceae</taxon>
    </lineage>
</organism>